<evidence type="ECO:0000256" key="1">
    <source>
        <dbReference type="SAM" id="SignalP"/>
    </source>
</evidence>
<proteinExistence type="predicted"/>
<evidence type="ECO:0000313" key="3">
    <source>
        <dbReference type="EMBL" id="QLY29960.1"/>
    </source>
</evidence>
<feature type="domain" description="DUF4189" evidence="2">
    <location>
        <begin position="34"/>
        <end position="132"/>
    </location>
</feature>
<accession>A0A7D6ZHN4</accession>
<keyword evidence="4" id="KW-1185">Reference proteome</keyword>
<feature type="signal peptide" evidence="1">
    <location>
        <begin position="1"/>
        <end position="29"/>
    </location>
</feature>
<name>A0A7D6ZHN4_9NOCA</name>
<evidence type="ECO:0000313" key="4">
    <source>
        <dbReference type="Proteomes" id="UP000515512"/>
    </source>
</evidence>
<dbReference type="Pfam" id="PF13827">
    <property type="entry name" value="DUF4189"/>
    <property type="match status" value="1"/>
</dbReference>
<dbReference type="AlphaFoldDB" id="A0A7D6ZHN4"/>
<dbReference type="EMBL" id="CP059399">
    <property type="protein sequence ID" value="QLY29960.1"/>
    <property type="molecule type" value="Genomic_DNA"/>
</dbReference>
<dbReference type="InterPro" id="IPR025240">
    <property type="entry name" value="DUF4189"/>
</dbReference>
<feature type="chain" id="PRO_5028123385" evidence="1">
    <location>
        <begin position="30"/>
        <end position="169"/>
    </location>
</feature>
<gene>
    <name evidence="3" type="ORF">H0264_32930</name>
</gene>
<keyword evidence="1" id="KW-0732">Signal</keyword>
<dbReference type="Proteomes" id="UP000515512">
    <property type="component" value="Chromosome"/>
</dbReference>
<reference evidence="3 4" key="1">
    <citation type="submission" date="2020-07" db="EMBL/GenBank/DDBJ databases">
        <authorList>
            <person name="Zhuang K."/>
            <person name="Ran Y."/>
        </authorList>
    </citation>
    <scope>NUCLEOTIDE SEQUENCE [LARGE SCALE GENOMIC DNA]</scope>
    <source>
        <strain evidence="3 4">WCH-YHL-001</strain>
    </source>
</reference>
<sequence>MSLLGKCALAMVVPATGAMLAAGAGSAHAAGDLYGAIAISAERSPNGTLGDFPSRHTGVGVAVDYPTQAAADEAARSTCRGERCYVVAQVHNGCASVAEFDTWTAWSNGVEPVYVTEKGSTAAAAEQSAIDKGNWLMSAPTNTAMFALGIARVVKPVFILDTICTSNAG</sequence>
<evidence type="ECO:0000259" key="2">
    <source>
        <dbReference type="Pfam" id="PF13827"/>
    </source>
</evidence>
<dbReference type="RefSeq" id="WP_181581160.1">
    <property type="nucleotide sequence ID" value="NZ_CP059399.1"/>
</dbReference>
<dbReference type="KEGG" id="nhu:H0264_32930"/>
<organism evidence="3 4">
    <name type="scientific">Nocardia huaxiensis</name>
    <dbReference type="NCBI Taxonomy" id="2755382"/>
    <lineage>
        <taxon>Bacteria</taxon>
        <taxon>Bacillati</taxon>
        <taxon>Actinomycetota</taxon>
        <taxon>Actinomycetes</taxon>
        <taxon>Mycobacteriales</taxon>
        <taxon>Nocardiaceae</taxon>
        <taxon>Nocardia</taxon>
    </lineage>
</organism>
<protein>
    <submittedName>
        <fullName evidence="3">DUF4189 domain-containing protein</fullName>
    </submittedName>
</protein>